<reference evidence="2 3" key="1">
    <citation type="submission" date="2021-01" db="EMBL/GenBank/DDBJ databases">
        <title>Sequencing the genomes of 1000 actinobacteria strains.</title>
        <authorList>
            <person name="Klenk H.-P."/>
        </authorList>
    </citation>
    <scope>NUCLEOTIDE SEQUENCE [LARGE SCALE GENOMIC DNA]</scope>
    <source>
        <strain evidence="2 3">DSM 13057</strain>
    </source>
</reference>
<gene>
    <name evidence="2" type="ORF">JOE66_002652</name>
</gene>
<dbReference type="Pfam" id="PF03992">
    <property type="entry name" value="ABM"/>
    <property type="match status" value="1"/>
</dbReference>
<name>A0ABS2L7E2_9MICO</name>
<accession>A0ABS2L7E2</accession>
<dbReference type="GO" id="GO:0004497">
    <property type="term" value="F:monooxygenase activity"/>
    <property type="evidence" value="ECO:0007669"/>
    <property type="project" value="UniProtKB-KW"/>
</dbReference>
<sequence length="97" mass="10361">MIIIYGGVAVDPTQLASVTEAAQSFVAASRAEAGCVDYILSWDLVESNRIRLIETWADQETATAHTLQKHTAQWTSVIGAAAIEAPVFHKHEAAPAA</sequence>
<evidence type="ECO:0000313" key="3">
    <source>
        <dbReference type="Proteomes" id="UP000776164"/>
    </source>
</evidence>
<dbReference type="InterPro" id="IPR007138">
    <property type="entry name" value="ABM_dom"/>
</dbReference>
<dbReference type="RefSeq" id="WP_205110164.1">
    <property type="nucleotide sequence ID" value="NZ_BAAAHT010000003.1"/>
</dbReference>
<proteinExistence type="predicted"/>
<keyword evidence="3" id="KW-1185">Reference proteome</keyword>
<protein>
    <submittedName>
        <fullName evidence="2">Quinol monooxygenase YgiN</fullName>
    </submittedName>
</protein>
<dbReference type="Gene3D" id="3.30.70.100">
    <property type="match status" value="1"/>
</dbReference>
<dbReference type="EMBL" id="JAFBBU010000001">
    <property type="protein sequence ID" value="MBM7473018.1"/>
    <property type="molecule type" value="Genomic_DNA"/>
</dbReference>
<evidence type="ECO:0000313" key="2">
    <source>
        <dbReference type="EMBL" id="MBM7473018.1"/>
    </source>
</evidence>
<organism evidence="2 3">
    <name type="scientific">Subtercola frigoramans</name>
    <dbReference type="NCBI Taxonomy" id="120298"/>
    <lineage>
        <taxon>Bacteria</taxon>
        <taxon>Bacillati</taxon>
        <taxon>Actinomycetota</taxon>
        <taxon>Actinomycetes</taxon>
        <taxon>Micrococcales</taxon>
        <taxon>Microbacteriaceae</taxon>
        <taxon>Subtercola</taxon>
    </lineage>
</organism>
<feature type="domain" description="ABM" evidence="1">
    <location>
        <begin position="1"/>
        <end position="72"/>
    </location>
</feature>
<evidence type="ECO:0000259" key="1">
    <source>
        <dbReference type="Pfam" id="PF03992"/>
    </source>
</evidence>
<comment type="caution">
    <text evidence="2">The sequence shown here is derived from an EMBL/GenBank/DDBJ whole genome shotgun (WGS) entry which is preliminary data.</text>
</comment>
<dbReference type="SUPFAM" id="SSF54909">
    <property type="entry name" value="Dimeric alpha+beta barrel"/>
    <property type="match status" value="1"/>
</dbReference>
<keyword evidence="2" id="KW-0503">Monooxygenase</keyword>
<keyword evidence="2" id="KW-0560">Oxidoreductase</keyword>
<dbReference type="Proteomes" id="UP000776164">
    <property type="component" value="Unassembled WGS sequence"/>
</dbReference>
<dbReference type="InterPro" id="IPR011008">
    <property type="entry name" value="Dimeric_a/b-barrel"/>
</dbReference>